<dbReference type="Proteomes" id="UP000282184">
    <property type="component" value="Unassembled WGS sequence"/>
</dbReference>
<comment type="caution">
    <text evidence="1">The sequence shown here is derived from an EMBL/GenBank/DDBJ whole genome shotgun (WGS) entry which is preliminary data.</text>
</comment>
<dbReference type="PROSITE" id="PS51257">
    <property type="entry name" value="PROKAR_LIPOPROTEIN"/>
    <property type="match status" value="1"/>
</dbReference>
<gene>
    <name evidence="1" type="ORF">EJV47_15160</name>
</gene>
<accession>A0A3S0H8J1</accession>
<dbReference type="OrthoDB" id="879018at2"/>
<reference evidence="1 2" key="1">
    <citation type="submission" date="2018-12" db="EMBL/GenBank/DDBJ databases">
        <title>Hymenobacter gummosus sp. nov., isolated from a spring.</title>
        <authorList>
            <person name="Nie L."/>
        </authorList>
    </citation>
    <scope>NUCLEOTIDE SEQUENCE [LARGE SCALE GENOMIC DNA]</scope>
    <source>
        <strain evidence="1 2">KCTC 52166</strain>
    </source>
</reference>
<dbReference type="AlphaFoldDB" id="A0A3S0H8J1"/>
<sequence>MRLTAIPLYCFVVLAGLLLTGCRKHAPEPPYFRFSAEDRRWMQHREGDEWRFSNGQGQQRVYRVSRIYEKLKQEYDCCPVFGPTLPLPGSGSGVRYYYDTWAFRFERTDSANVGNGSIQFQRPVSLNTPLPEKAPATGGLLGVSGYLLEYIGSPDQFGRPGCSDLEWQSDTTDVNLRPHAPLVVGGQRYDYVLTFTAGGNPSACAATGLPRPRIRRVYYDRQYGIVRMESVTGEVWDRVR</sequence>
<organism evidence="1 2">
    <name type="scientific">Hymenobacter gummosus</name>
    <dbReference type="NCBI Taxonomy" id="1776032"/>
    <lineage>
        <taxon>Bacteria</taxon>
        <taxon>Pseudomonadati</taxon>
        <taxon>Bacteroidota</taxon>
        <taxon>Cytophagia</taxon>
        <taxon>Cytophagales</taxon>
        <taxon>Hymenobacteraceae</taxon>
        <taxon>Hymenobacter</taxon>
    </lineage>
</organism>
<dbReference type="RefSeq" id="WP_126694006.1">
    <property type="nucleotide sequence ID" value="NZ_RXOF01000008.1"/>
</dbReference>
<proteinExistence type="predicted"/>
<protein>
    <submittedName>
        <fullName evidence="1">Uncharacterized protein</fullName>
    </submittedName>
</protein>
<keyword evidence="2" id="KW-1185">Reference proteome</keyword>
<evidence type="ECO:0000313" key="2">
    <source>
        <dbReference type="Proteomes" id="UP000282184"/>
    </source>
</evidence>
<name>A0A3S0H8J1_9BACT</name>
<evidence type="ECO:0000313" key="1">
    <source>
        <dbReference type="EMBL" id="RTQ48930.1"/>
    </source>
</evidence>
<dbReference type="EMBL" id="RXOF01000008">
    <property type="protein sequence ID" value="RTQ48930.1"/>
    <property type="molecule type" value="Genomic_DNA"/>
</dbReference>